<dbReference type="EMBL" id="BAABKK010000003">
    <property type="protein sequence ID" value="GAA5189712.1"/>
    <property type="molecule type" value="Genomic_DNA"/>
</dbReference>
<sequence length="85" mass="9375">MFQLGVCGAADVKLREQGTGEAYQAQTKPEASCLIVAFHIPGFGQSGENPGDSALMQIDLLRYLRYPQRGLSDRERFKDAKAVKE</sequence>
<comment type="caution">
    <text evidence="1">The sequence shown here is derived from an EMBL/GenBank/DDBJ whole genome shotgun (WGS) entry which is preliminary data.</text>
</comment>
<protein>
    <submittedName>
        <fullName evidence="1">Uncharacterized protein</fullName>
    </submittedName>
</protein>
<evidence type="ECO:0000313" key="1">
    <source>
        <dbReference type="EMBL" id="GAA5189712.1"/>
    </source>
</evidence>
<gene>
    <name evidence="1" type="ORF">GCM10023346_05080</name>
</gene>
<proteinExistence type="predicted"/>
<reference evidence="2" key="1">
    <citation type="journal article" date="2019" name="Int. J. Syst. Evol. Microbiol.">
        <title>The Global Catalogue of Microorganisms (GCM) 10K type strain sequencing project: providing services to taxonomists for standard genome sequencing and annotation.</title>
        <authorList>
            <consortium name="The Broad Institute Genomics Platform"/>
            <consortium name="The Broad Institute Genome Sequencing Center for Infectious Disease"/>
            <person name="Wu L."/>
            <person name="Ma J."/>
        </authorList>
    </citation>
    <scope>NUCLEOTIDE SEQUENCE [LARGE SCALE GENOMIC DNA]</scope>
    <source>
        <strain evidence="2">JCM 18514</strain>
    </source>
</reference>
<keyword evidence="2" id="KW-1185">Reference proteome</keyword>
<evidence type="ECO:0000313" key="2">
    <source>
        <dbReference type="Proteomes" id="UP001500200"/>
    </source>
</evidence>
<organism evidence="1 2">
    <name type="scientific">Arthrobacter gyeryongensis</name>
    <dbReference type="NCBI Taxonomy" id="1650592"/>
    <lineage>
        <taxon>Bacteria</taxon>
        <taxon>Bacillati</taxon>
        <taxon>Actinomycetota</taxon>
        <taxon>Actinomycetes</taxon>
        <taxon>Micrococcales</taxon>
        <taxon>Micrococcaceae</taxon>
        <taxon>Arthrobacter</taxon>
    </lineage>
</organism>
<name>A0ABP9S1M1_9MICC</name>
<accession>A0ABP9S1M1</accession>
<dbReference type="Proteomes" id="UP001500200">
    <property type="component" value="Unassembled WGS sequence"/>
</dbReference>